<accession>A0A7Y9S315</accession>
<reference evidence="2 3" key="1">
    <citation type="submission" date="2020-07" db="EMBL/GenBank/DDBJ databases">
        <title>Sequencing the genomes of 1000 actinobacteria strains.</title>
        <authorList>
            <person name="Klenk H.-P."/>
        </authorList>
    </citation>
    <scope>NUCLEOTIDE SEQUENCE [LARGE SCALE GENOMIC DNA]</scope>
    <source>
        <strain evidence="2 3">DSM 23819</strain>
    </source>
</reference>
<dbReference type="GO" id="GO:0046872">
    <property type="term" value="F:metal ion binding"/>
    <property type="evidence" value="ECO:0007669"/>
    <property type="project" value="InterPro"/>
</dbReference>
<dbReference type="InterPro" id="IPR034660">
    <property type="entry name" value="DinB/YfiT-like"/>
</dbReference>
<dbReference type="NCBIfam" id="TIGR03086">
    <property type="entry name" value="TIGR03086 family metal-binding protein"/>
    <property type="match status" value="1"/>
</dbReference>
<evidence type="ECO:0000313" key="3">
    <source>
        <dbReference type="Proteomes" id="UP000540656"/>
    </source>
</evidence>
<dbReference type="Gene3D" id="1.20.120.450">
    <property type="entry name" value="dinb family like domain"/>
    <property type="match status" value="1"/>
</dbReference>
<dbReference type="InterPro" id="IPR017520">
    <property type="entry name" value="CHP03086"/>
</dbReference>
<evidence type="ECO:0000313" key="2">
    <source>
        <dbReference type="EMBL" id="NYG59612.1"/>
    </source>
</evidence>
<sequence length="189" mass="19887">MLTATDPVELLERAIGYTRGTLGTVTDDLMSRRTPCADWDLAALLAHMSDGLDAFTEASRGHIDIAPAPPADTTVGELREKACTLLGAWTSPAVISARLGALVLDSGLLLRVGALEIAVHGWDVGQATGVGTPIPAGLARNLLPVARQVVTDDDRPGRFGAPITITEDVEPALRLLSRLGRAGAWAHQR</sequence>
<dbReference type="Pfam" id="PF11716">
    <property type="entry name" value="MDMPI_N"/>
    <property type="match status" value="1"/>
</dbReference>
<feature type="domain" description="Mycothiol-dependent maleylpyruvate isomerase metal-binding" evidence="1">
    <location>
        <begin position="13"/>
        <end position="124"/>
    </location>
</feature>
<name>A0A7Y9S315_9ACTN</name>
<dbReference type="AlphaFoldDB" id="A0A7Y9S315"/>
<dbReference type="InterPro" id="IPR017517">
    <property type="entry name" value="Maleyloyr_isom"/>
</dbReference>
<dbReference type="SUPFAM" id="SSF109854">
    <property type="entry name" value="DinB/YfiT-like putative metalloenzymes"/>
    <property type="match status" value="1"/>
</dbReference>
<keyword evidence="3" id="KW-1185">Reference proteome</keyword>
<gene>
    <name evidence="2" type="ORF">BJ980_002535</name>
</gene>
<organism evidence="2 3">
    <name type="scientific">Nocardioides daedukensis</name>
    <dbReference type="NCBI Taxonomy" id="634462"/>
    <lineage>
        <taxon>Bacteria</taxon>
        <taxon>Bacillati</taxon>
        <taxon>Actinomycetota</taxon>
        <taxon>Actinomycetes</taxon>
        <taxon>Propionibacteriales</taxon>
        <taxon>Nocardioidaceae</taxon>
        <taxon>Nocardioides</taxon>
    </lineage>
</organism>
<dbReference type="Proteomes" id="UP000540656">
    <property type="component" value="Unassembled WGS sequence"/>
</dbReference>
<evidence type="ECO:0000259" key="1">
    <source>
        <dbReference type="Pfam" id="PF11716"/>
    </source>
</evidence>
<protein>
    <submittedName>
        <fullName evidence="2">Uncharacterized protein (TIGR03086 family)</fullName>
    </submittedName>
</protein>
<comment type="caution">
    <text evidence="2">The sequence shown here is derived from an EMBL/GenBank/DDBJ whole genome shotgun (WGS) entry which is preliminary data.</text>
</comment>
<dbReference type="RefSeq" id="WP_179502639.1">
    <property type="nucleotide sequence ID" value="NZ_JACCAA010000001.1"/>
</dbReference>
<proteinExistence type="predicted"/>
<dbReference type="NCBIfam" id="TIGR03083">
    <property type="entry name" value="maleylpyruvate isomerase family mycothiol-dependent enzyme"/>
    <property type="match status" value="1"/>
</dbReference>
<dbReference type="InterPro" id="IPR024344">
    <property type="entry name" value="MDMPI_metal-binding"/>
</dbReference>
<dbReference type="EMBL" id="JACCAA010000001">
    <property type="protein sequence ID" value="NYG59612.1"/>
    <property type="molecule type" value="Genomic_DNA"/>
</dbReference>